<dbReference type="Proteomes" id="UP000542811">
    <property type="component" value="Unassembled WGS sequence"/>
</dbReference>
<feature type="transmembrane region" description="Helical" evidence="1">
    <location>
        <begin position="12"/>
        <end position="33"/>
    </location>
</feature>
<keyword evidence="1" id="KW-1133">Transmembrane helix</keyword>
<gene>
    <name evidence="2" type="ORF">FHS25_007035</name>
</gene>
<reference evidence="2 3" key="1">
    <citation type="submission" date="2020-08" db="EMBL/GenBank/DDBJ databases">
        <title>Genomic Encyclopedia of Type Strains, Phase III (KMG-III): the genomes of soil and plant-associated and newly described type strains.</title>
        <authorList>
            <person name="Whitman W."/>
        </authorList>
    </citation>
    <scope>NUCLEOTIDE SEQUENCE [LARGE SCALE GENOMIC DNA]</scope>
    <source>
        <strain evidence="2 3">CECT 8280</strain>
    </source>
</reference>
<evidence type="ECO:0000256" key="1">
    <source>
        <dbReference type="SAM" id="Phobius"/>
    </source>
</evidence>
<keyword evidence="1" id="KW-0812">Transmembrane</keyword>
<name>A0ABR6GM36_9HYPH</name>
<evidence type="ECO:0000313" key="2">
    <source>
        <dbReference type="EMBL" id="MBB3166518.1"/>
    </source>
</evidence>
<keyword evidence="1" id="KW-0472">Membrane</keyword>
<organism evidence="2 3">
    <name type="scientific">Rhizobium laguerreae</name>
    <dbReference type="NCBI Taxonomy" id="1076926"/>
    <lineage>
        <taxon>Bacteria</taxon>
        <taxon>Pseudomonadati</taxon>
        <taxon>Pseudomonadota</taxon>
        <taxon>Alphaproteobacteria</taxon>
        <taxon>Hyphomicrobiales</taxon>
        <taxon>Rhizobiaceae</taxon>
        <taxon>Rhizobium/Agrobacterium group</taxon>
        <taxon>Rhizobium</taxon>
    </lineage>
</organism>
<evidence type="ECO:0000313" key="3">
    <source>
        <dbReference type="Proteomes" id="UP000542811"/>
    </source>
</evidence>
<accession>A0ABR6GM36</accession>
<proteinExistence type="predicted"/>
<dbReference type="EMBL" id="JACHXX010000018">
    <property type="protein sequence ID" value="MBB3166518.1"/>
    <property type="molecule type" value="Genomic_DNA"/>
</dbReference>
<sequence>MSNTEQKATKGMVKLVLTIVVVAVIIAVAYLAFFTAGTSLG</sequence>
<comment type="caution">
    <text evidence="2">The sequence shown here is derived from an EMBL/GenBank/DDBJ whole genome shotgun (WGS) entry which is preliminary data.</text>
</comment>
<keyword evidence="3" id="KW-1185">Reference proteome</keyword>
<protein>
    <submittedName>
        <fullName evidence="2">Uncharacterized protein (UPF0333 family)</fullName>
    </submittedName>
</protein>
<dbReference type="RefSeq" id="WP_260685698.1">
    <property type="nucleotide sequence ID" value="NZ_CP088091.1"/>
</dbReference>